<evidence type="ECO:0000313" key="3">
    <source>
        <dbReference type="Proteomes" id="UP000031643"/>
    </source>
</evidence>
<gene>
    <name evidence="2" type="ORF">GL4_0775</name>
</gene>
<feature type="transmembrane region" description="Helical" evidence="1">
    <location>
        <begin position="21"/>
        <end position="41"/>
    </location>
</feature>
<proteinExistence type="predicted"/>
<evidence type="ECO:0000313" key="2">
    <source>
        <dbReference type="EMBL" id="BAQ16238.1"/>
    </source>
</evidence>
<dbReference type="PANTHER" id="PTHR34980">
    <property type="entry name" value="INNER MEMBRANE PROTEIN-RELATED-RELATED"/>
    <property type="match status" value="1"/>
</dbReference>
<dbReference type="AlphaFoldDB" id="A0A0A8JZJ6"/>
<keyword evidence="1" id="KW-1133">Transmembrane helix</keyword>
<organism evidence="2 3">
    <name type="scientific">Methyloceanibacter caenitepidi</name>
    <dbReference type="NCBI Taxonomy" id="1384459"/>
    <lineage>
        <taxon>Bacteria</taxon>
        <taxon>Pseudomonadati</taxon>
        <taxon>Pseudomonadota</taxon>
        <taxon>Alphaproteobacteria</taxon>
        <taxon>Hyphomicrobiales</taxon>
        <taxon>Hyphomicrobiaceae</taxon>
        <taxon>Methyloceanibacter</taxon>
    </lineage>
</organism>
<dbReference type="Pfam" id="PF05656">
    <property type="entry name" value="DUF805"/>
    <property type="match status" value="1"/>
</dbReference>
<dbReference type="InterPro" id="IPR008523">
    <property type="entry name" value="DUF805"/>
</dbReference>
<feature type="transmembrane region" description="Helical" evidence="1">
    <location>
        <begin position="47"/>
        <end position="71"/>
    </location>
</feature>
<feature type="transmembrane region" description="Helical" evidence="1">
    <location>
        <begin position="83"/>
        <end position="105"/>
    </location>
</feature>
<protein>
    <submittedName>
        <fullName evidence="2">Integral membrane protein</fullName>
    </submittedName>
</protein>
<name>A0A0A8JZJ6_9HYPH</name>
<dbReference type="GO" id="GO:0005886">
    <property type="term" value="C:plasma membrane"/>
    <property type="evidence" value="ECO:0007669"/>
    <property type="project" value="TreeGrafter"/>
</dbReference>
<dbReference type="HOGENOM" id="CLU_093674_0_1_5"/>
<sequence length="152" mass="16281">MGETMDLQYIFTSLEGRINRAKWWAGVVILGIISIILGVLIEVIFGTGFFGGFLATVVALALFFPSYAVCAKRFQDRDKPGKMALYGLVPSLIASLLDGWGLTGIGDQLNIIGWLCVLVNLGVGLWFLIELGILKGTPGSNQYGGDPLAALT</sequence>
<dbReference type="STRING" id="1384459.GL4_0775"/>
<dbReference type="EMBL" id="AP014648">
    <property type="protein sequence ID" value="BAQ16238.1"/>
    <property type="molecule type" value="Genomic_DNA"/>
</dbReference>
<evidence type="ECO:0000256" key="1">
    <source>
        <dbReference type="SAM" id="Phobius"/>
    </source>
</evidence>
<keyword evidence="1" id="KW-0472">Membrane</keyword>
<reference evidence="2 3" key="1">
    <citation type="submission" date="2014-09" db="EMBL/GenBank/DDBJ databases">
        <title>Genome sequencing of Methyloceanibacter caenitepidi Gela4.</title>
        <authorList>
            <person name="Takeuchi M."/>
            <person name="Susumu S."/>
            <person name="Kamagata Y."/>
            <person name="Oshima K."/>
            <person name="Hattori M."/>
            <person name="Iwasaki W."/>
        </authorList>
    </citation>
    <scope>NUCLEOTIDE SEQUENCE [LARGE SCALE GENOMIC DNA]</scope>
    <source>
        <strain evidence="2 3">Gela4</strain>
    </source>
</reference>
<keyword evidence="3" id="KW-1185">Reference proteome</keyword>
<dbReference type="PANTHER" id="PTHR34980:SF3">
    <property type="entry name" value="BLR8105 PROTEIN"/>
    <property type="match status" value="1"/>
</dbReference>
<accession>A0A0A8JZJ6</accession>
<dbReference type="Proteomes" id="UP000031643">
    <property type="component" value="Chromosome"/>
</dbReference>
<feature type="transmembrane region" description="Helical" evidence="1">
    <location>
        <begin position="111"/>
        <end position="129"/>
    </location>
</feature>
<keyword evidence="1" id="KW-0812">Transmembrane</keyword>
<dbReference type="KEGG" id="mcg:GL4_0775"/>